<dbReference type="AlphaFoldDB" id="A0A7H1NQW0"/>
<proteinExistence type="predicted"/>
<organism evidence="3 4">
    <name type="scientific">Entomobacter blattae</name>
    <dbReference type="NCBI Taxonomy" id="2762277"/>
    <lineage>
        <taxon>Bacteria</taxon>
        <taxon>Pseudomonadati</taxon>
        <taxon>Pseudomonadota</taxon>
        <taxon>Alphaproteobacteria</taxon>
        <taxon>Acetobacterales</taxon>
        <taxon>Acetobacteraceae</taxon>
        <taxon>Entomobacter</taxon>
    </lineage>
</organism>
<feature type="domain" description="Transcription regulator PadR N-terminal" evidence="2">
    <location>
        <begin position="67"/>
        <end position="135"/>
    </location>
</feature>
<sequence>MTIKLFKMKKRHHPLTRNPFFDPAHARHHSQERKPHRHPFKGGSRREGGIPMRLGRKLRSEDLQLLLLALLAEAPAHGYELITRLEALSQGFYKPSPGMIYPALTYLEEAEYATVNQEGSRKLYALTEAGHHTLDQQRELANQLKATLISMGKRMAEWQDTFYTEGDPAHEGHTEYFQARKALKEALHQKKGCSPEQEKALIALLKKTTQDILDI</sequence>
<dbReference type="Proteomes" id="UP000516349">
    <property type="component" value="Chromosome"/>
</dbReference>
<name>A0A7H1NQW0_9PROT</name>
<dbReference type="SUPFAM" id="SSF46785">
    <property type="entry name" value="Winged helix' DNA-binding domain"/>
    <property type="match status" value="1"/>
</dbReference>
<evidence type="ECO:0000259" key="2">
    <source>
        <dbReference type="Pfam" id="PF03551"/>
    </source>
</evidence>
<dbReference type="KEGG" id="ebla:JGUZn3_09390"/>
<dbReference type="RefSeq" id="WP_203414518.1">
    <property type="nucleotide sequence ID" value="NZ_CP060244.1"/>
</dbReference>
<dbReference type="Pfam" id="PF03551">
    <property type="entry name" value="PadR"/>
    <property type="match status" value="1"/>
</dbReference>
<protein>
    <submittedName>
        <fullName evidence="3">Transcriptional regulator PadR-like family protein</fullName>
    </submittedName>
</protein>
<evidence type="ECO:0000313" key="4">
    <source>
        <dbReference type="Proteomes" id="UP000516349"/>
    </source>
</evidence>
<reference evidence="3 4" key="1">
    <citation type="submission" date="2020-08" db="EMBL/GenBank/DDBJ databases">
        <title>Complete genome sequence of Entomobacter blattae G55GP.</title>
        <authorList>
            <person name="Poehlein A."/>
            <person name="Guzman J."/>
            <person name="Daniel R."/>
            <person name="Vilcinskas A."/>
        </authorList>
    </citation>
    <scope>NUCLEOTIDE SEQUENCE [LARGE SCALE GENOMIC DNA]</scope>
    <source>
        <strain evidence="3 4">G55GP</strain>
    </source>
</reference>
<feature type="region of interest" description="Disordered" evidence="1">
    <location>
        <begin position="16"/>
        <end position="51"/>
    </location>
</feature>
<evidence type="ECO:0000256" key="1">
    <source>
        <dbReference type="SAM" id="MobiDB-lite"/>
    </source>
</evidence>
<dbReference type="InterPro" id="IPR005149">
    <property type="entry name" value="Tscrpt_reg_PadR_N"/>
</dbReference>
<dbReference type="InterPro" id="IPR036390">
    <property type="entry name" value="WH_DNA-bd_sf"/>
</dbReference>
<dbReference type="EMBL" id="CP060244">
    <property type="protein sequence ID" value="QNT78170.1"/>
    <property type="molecule type" value="Genomic_DNA"/>
</dbReference>
<dbReference type="InterPro" id="IPR036388">
    <property type="entry name" value="WH-like_DNA-bd_sf"/>
</dbReference>
<feature type="compositionally biased region" description="Basic residues" evidence="1">
    <location>
        <begin position="26"/>
        <end position="40"/>
    </location>
</feature>
<dbReference type="Gene3D" id="1.10.10.10">
    <property type="entry name" value="Winged helix-like DNA-binding domain superfamily/Winged helix DNA-binding domain"/>
    <property type="match status" value="1"/>
</dbReference>
<dbReference type="PANTHER" id="PTHR43252:SF7">
    <property type="entry name" value="TRANSCRIPTIONAL REGULATOR YQJI"/>
    <property type="match status" value="1"/>
</dbReference>
<accession>A0A7H1NQW0</accession>
<keyword evidence="4" id="KW-1185">Reference proteome</keyword>
<dbReference type="PANTHER" id="PTHR43252">
    <property type="entry name" value="TRANSCRIPTIONAL REGULATOR YQJI"/>
    <property type="match status" value="1"/>
</dbReference>
<gene>
    <name evidence="3" type="ORF">JGUZn3_09390</name>
</gene>
<evidence type="ECO:0000313" key="3">
    <source>
        <dbReference type="EMBL" id="QNT78170.1"/>
    </source>
</evidence>